<comment type="caution">
    <text evidence="1">The sequence shown here is derived from an EMBL/GenBank/DDBJ whole genome shotgun (WGS) entry which is preliminary data.</text>
</comment>
<protein>
    <recommendedName>
        <fullName evidence="3">C-type lectin domain-containing protein</fullName>
    </recommendedName>
</protein>
<accession>A0A4E0RIE8</accession>
<dbReference type="EMBL" id="JXXN02000497">
    <property type="protein sequence ID" value="THD27195.1"/>
    <property type="molecule type" value="Genomic_DNA"/>
</dbReference>
<dbReference type="SUPFAM" id="SSF56436">
    <property type="entry name" value="C-type lectin-like"/>
    <property type="match status" value="1"/>
</dbReference>
<reference evidence="1" key="1">
    <citation type="submission" date="2019-03" db="EMBL/GenBank/DDBJ databases">
        <title>Improved annotation for the trematode Fasciola hepatica.</title>
        <authorList>
            <person name="Choi Y.-J."/>
            <person name="Martin J."/>
            <person name="Mitreva M."/>
        </authorList>
    </citation>
    <scope>NUCLEOTIDE SEQUENCE [LARGE SCALE GENOMIC DNA]</scope>
</reference>
<dbReference type="InterPro" id="IPR016187">
    <property type="entry name" value="CTDL_fold"/>
</dbReference>
<dbReference type="AlphaFoldDB" id="A0A4E0RIE8"/>
<dbReference type="Proteomes" id="UP000230066">
    <property type="component" value="Unassembled WGS sequence"/>
</dbReference>
<evidence type="ECO:0000313" key="1">
    <source>
        <dbReference type="EMBL" id="THD27195.1"/>
    </source>
</evidence>
<organism evidence="1 2">
    <name type="scientific">Fasciola hepatica</name>
    <name type="common">Liver fluke</name>
    <dbReference type="NCBI Taxonomy" id="6192"/>
    <lineage>
        <taxon>Eukaryota</taxon>
        <taxon>Metazoa</taxon>
        <taxon>Spiralia</taxon>
        <taxon>Lophotrochozoa</taxon>
        <taxon>Platyhelminthes</taxon>
        <taxon>Trematoda</taxon>
        <taxon>Digenea</taxon>
        <taxon>Plagiorchiida</taxon>
        <taxon>Echinostomata</taxon>
        <taxon>Echinostomatoidea</taxon>
        <taxon>Fasciolidae</taxon>
        <taxon>Fasciola</taxon>
    </lineage>
</organism>
<evidence type="ECO:0000313" key="2">
    <source>
        <dbReference type="Proteomes" id="UP000230066"/>
    </source>
</evidence>
<proteinExistence type="predicted"/>
<keyword evidence="2" id="KW-1185">Reference proteome</keyword>
<gene>
    <name evidence="1" type="ORF">D915_002115</name>
</gene>
<evidence type="ECO:0008006" key="3">
    <source>
        <dbReference type="Google" id="ProtNLM"/>
    </source>
</evidence>
<name>A0A4E0RIE8_FASHE</name>
<sequence length="196" mass="23167">MMLRSGKDFRMFKRHPGKWIIIVLLFLANESNWTFGTLMYFRTQKRGTAAELSEICLDYKGTVANPNAKEMEGYEYIRNMYPVYLGAYYIEDRWIYMENKAITFKWSPNGNRTLPGSKPPWCVMINEDDFAQLVSCDEPLYIMCSVPRLTGNQRKSWKNWLNKRLPRKLGDPVKLPKVTVKPKSEQDKKFEMYDFT</sequence>